<dbReference type="GO" id="GO:0033969">
    <property type="term" value="F:gamma-glutamyl-gamma-aminobutyrate hydrolase activity"/>
    <property type="evidence" value="ECO:0007669"/>
    <property type="project" value="TreeGrafter"/>
</dbReference>
<dbReference type="InterPro" id="IPR029062">
    <property type="entry name" value="Class_I_gatase-like"/>
</dbReference>
<organism evidence="1">
    <name type="scientific">bioreactor metagenome</name>
    <dbReference type="NCBI Taxonomy" id="1076179"/>
    <lineage>
        <taxon>unclassified sequences</taxon>
        <taxon>metagenomes</taxon>
        <taxon>ecological metagenomes</taxon>
    </lineage>
</organism>
<dbReference type="Gene3D" id="3.40.50.880">
    <property type="match status" value="1"/>
</dbReference>
<dbReference type="GO" id="GO:0005829">
    <property type="term" value="C:cytosol"/>
    <property type="evidence" value="ECO:0007669"/>
    <property type="project" value="TreeGrafter"/>
</dbReference>
<comment type="caution">
    <text evidence="1">The sequence shown here is derived from an EMBL/GenBank/DDBJ whole genome shotgun (WGS) entry which is preliminary data.</text>
</comment>
<dbReference type="GO" id="GO:0016757">
    <property type="term" value="F:glycosyltransferase activity"/>
    <property type="evidence" value="ECO:0007669"/>
    <property type="project" value="UniProtKB-KW"/>
</dbReference>
<gene>
    <name evidence="1" type="ORF">SDC9_106281</name>
</gene>
<dbReference type="AlphaFoldDB" id="A0A645B204"/>
<dbReference type="EC" id="2.4.2.-" evidence="1"/>
<dbReference type="Pfam" id="PF07722">
    <property type="entry name" value="Peptidase_C26"/>
    <property type="match status" value="1"/>
</dbReference>
<reference evidence="1" key="1">
    <citation type="submission" date="2019-08" db="EMBL/GenBank/DDBJ databases">
        <authorList>
            <person name="Kucharzyk K."/>
            <person name="Murdoch R.W."/>
            <person name="Higgins S."/>
            <person name="Loffler F."/>
        </authorList>
    </citation>
    <scope>NUCLEOTIDE SEQUENCE</scope>
</reference>
<sequence length="235" mass="26399">MKKPLIAVTQNWNETEFQYNIARTYVESVKKAGGIPVLLTFIDDKDLDQLVKRFDGFIFTGGPDMEPAYFGEEPVQNLGTITPSRDHFEVQLAKAVMKSGKPILGICRGAQLLNVVCGGTLIQDLPSQHKVDNLIKHVQSAPRWHASHSVELMPGTKLAECFPGETHIRVNSYHHQAIKDLAPNWVITAKAPDGVIEAAEATDYPFLMTVQWHPETFFDYTNFDALFKKFIKVCK</sequence>
<protein>
    <submittedName>
        <fullName evidence="1">Putative glutamine amidotransferase</fullName>
        <ecNumber evidence="1">2.4.2.-</ecNumber>
    </submittedName>
</protein>
<dbReference type="PANTHER" id="PTHR43235:SF1">
    <property type="entry name" value="GLUTAMINE AMIDOTRANSFERASE PB2B2.05-RELATED"/>
    <property type="match status" value="1"/>
</dbReference>
<dbReference type="InterPro" id="IPR044668">
    <property type="entry name" value="PuuD-like"/>
</dbReference>
<dbReference type="PROSITE" id="PS51273">
    <property type="entry name" value="GATASE_TYPE_1"/>
    <property type="match status" value="1"/>
</dbReference>
<dbReference type="CDD" id="cd01745">
    <property type="entry name" value="GATase1_2"/>
    <property type="match status" value="1"/>
</dbReference>
<dbReference type="EMBL" id="VSSQ01017292">
    <property type="protein sequence ID" value="MPM59439.1"/>
    <property type="molecule type" value="Genomic_DNA"/>
</dbReference>
<name>A0A645B204_9ZZZZ</name>
<keyword evidence="1" id="KW-0315">Glutamine amidotransferase</keyword>
<keyword evidence="1" id="KW-0328">Glycosyltransferase</keyword>
<evidence type="ECO:0000313" key="1">
    <source>
        <dbReference type="EMBL" id="MPM59439.1"/>
    </source>
</evidence>
<dbReference type="InterPro" id="IPR011697">
    <property type="entry name" value="Peptidase_C26"/>
</dbReference>
<dbReference type="PANTHER" id="PTHR43235">
    <property type="entry name" value="GLUTAMINE AMIDOTRANSFERASE PB2B2.05-RELATED"/>
    <property type="match status" value="1"/>
</dbReference>
<dbReference type="SUPFAM" id="SSF52317">
    <property type="entry name" value="Class I glutamine amidotransferase-like"/>
    <property type="match status" value="1"/>
</dbReference>
<dbReference type="GO" id="GO:0006598">
    <property type="term" value="P:polyamine catabolic process"/>
    <property type="evidence" value="ECO:0007669"/>
    <property type="project" value="TreeGrafter"/>
</dbReference>
<accession>A0A645B204</accession>
<keyword evidence="1" id="KW-0808">Transferase</keyword>
<proteinExistence type="predicted"/>